<dbReference type="PANTHER" id="PTHR45008:SF1">
    <property type="entry name" value="PTS SYSTEM GLUCOSE-SPECIFIC EIIA COMPONENT"/>
    <property type="match status" value="1"/>
</dbReference>
<evidence type="ECO:0000256" key="4">
    <source>
        <dbReference type="ARBA" id="ARBA00022679"/>
    </source>
</evidence>
<dbReference type="Pfam" id="PF00358">
    <property type="entry name" value="PTS_EIIA_1"/>
    <property type="match status" value="1"/>
</dbReference>
<dbReference type="Proteomes" id="UP000074382">
    <property type="component" value="Unassembled WGS sequence"/>
</dbReference>
<gene>
    <name evidence="8" type="ORF">AC529_17125</name>
</gene>
<dbReference type="GO" id="GO:0016301">
    <property type="term" value="F:kinase activity"/>
    <property type="evidence" value="ECO:0007669"/>
    <property type="project" value="UniProtKB-KW"/>
</dbReference>
<protein>
    <submittedName>
        <fullName evidence="8">PTS glucose transporter subunit IIA</fullName>
    </submittedName>
</protein>
<dbReference type="OrthoDB" id="7571469at2"/>
<evidence type="ECO:0000259" key="7">
    <source>
        <dbReference type="PROSITE" id="PS51093"/>
    </source>
</evidence>
<keyword evidence="6" id="KW-0418">Kinase</keyword>
<evidence type="ECO:0000313" key="9">
    <source>
        <dbReference type="Proteomes" id="UP000074382"/>
    </source>
</evidence>
<dbReference type="InterPro" id="IPR001127">
    <property type="entry name" value="PTS_EIIA_1_perm"/>
</dbReference>
<evidence type="ECO:0000256" key="1">
    <source>
        <dbReference type="ARBA" id="ARBA00004496"/>
    </source>
</evidence>
<dbReference type="AlphaFoldDB" id="A0A147KDZ1"/>
<comment type="subcellular location">
    <subcellularLocation>
        <location evidence="1">Cytoplasm</location>
    </subcellularLocation>
</comment>
<dbReference type="PANTHER" id="PTHR45008">
    <property type="entry name" value="PTS SYSTEM GLUCOSE-SPECIFIC EIIA COMPONENT"/>
    <property type="match status" value="1"/>
</dbReference>
<evidence type="ECO:0000256" key="2">
    <source>
        <dbReference type="ARBA" id="ARBA00022448"/>
    </source>
</evidence>
<accession>A0A147KDZ1</accession>
<feature type="domain" description="PTS EIIA type-1" evidence="7">
    <location>
        <begin position="20"/>
        <end position="125"/>
    </location>
</feature>
<keyword evidence="5" id="KW-0598">Phosphotransferase system</keyword>
<dbReference type="InterPro" id="IPR050890">
    <property type="entry name" value="PTS_EIIA_component"/>
</dbReference>
<dbReference type="SUPFAM" id="SSF51261">
    <property type="entry name" value="Duplicated hybrid motif"/>
    <property type="match status" value="1"/>
</dbReference>
<dbReference type="RefSeq" id="WP_068758340.1">
    <property type="nucleotide sequence ID" value="NZ_KQ950186.1"/>
</dbReference>
<dbReference type="PATRIC" id="fig|665004.4.peg.3699"/>
<dbReference type="InterPro" id="IPR011055">
    <property type="entry name" value="Dup_hybrid_motif"/>
</dbReference>
<dbReference type="GO" id="GO:0009401">
    <property type="term" value="P:phosphoenolpyruvate-dependent sugar phosphotransferase system"/>
    <property type="evidence" value="ECO:0007669"/>
    <property type="project" value="UniProtKB-KW"/>
</dbReference>
<dbReference type="GO" id="GO:0005737">
    <property type="term" value="C:cytoplasm"/>
    <property type="evidence" value="ECO:0007669"/>
    <property type="project" value="UniProtKB-SubCell"/>
</dbReference>
<evidence type="ECO:0000313" key="8">
    <source>
        <dbReference type="EMBL" id="KUP95503.1"/>
    </source>
</evidence>
<evidence type="ECO:0000256" key="5">
    <source>
        <dbReference type="ARBA" id="ARBA00022683"/>
    </source>
</evidence>
<reference evidence="9" key="1">
    <citation type="journal article" date="2017" name="Acta Aliment.">
        <title>Plant polysaccharide degrading enzyme system of Thermpbifida cellulosilytica TB100 revealed by de novo genome project data.</title>
        <authorList>
            <person name="Toth A."/>
            <person name="Baka E."/>
            <person name="Luzics S."/>
            <person name="Bata-Vidacs I."/>
            <person name="Nagy I."/>
            <person name="Balint B."/>
            <person name="Herceg R."/>
            <person name="Olasz F."/>
            <person name="Wilk T."/>
            <person name="Nagy T."/>
            <person name="Kriszt B."/>
            <person name="Nagy I."/>
            <person name="Kukolya J."/>
        </authorList>
    </citation>
    <scope>NUCLEOTIDE SEQUENCE [LARGE SCALE GENOMIC DNA]</scope>
    <source>
        <strain evidence="9">TB100</strain>
    </source>
</reference>
<dbReference type="EMBL" id="LGEM01000122">
    <property type="protein sequence ID" value="KUP95503.1"/>
    <property type="molecule type" value="Genomic_DNA"/>
</dbReference>
<keyword evidence="4" id="KW-0808">Transferase</keyword>
<proteinExistence type="predicted"/>
<comment type="caution">
    <text evidence="8">The sequence shown here is derived from an EMBL/GenBank/DDBJ whole genome shotgun (WGS) entry which is preliminary data.</text>
</comment>
<sequence length="149" mass="15829">MLTVLAPVTGVAVGLDKVPEPTFAQGLVGPGTAIDPRREWQEAVAPITGRIVSFHPHAFVVRSAEGRGVLVHLGINTVRLPLIRGFELLAAQGQDVTAGQPLIRWNPAEVVASGVSPIVPIVALDADGDVISRPVRGEVRRGEPLFRWA</sequence>
<name>A0A147KDZ1_THECS</name>
<keyword evidence="9" id="KW-1185">Reference proteome</keyword>
<organism evidence="8 9">
    <name type="scientific">Thermobifida cellulosilytica TB100</name>
    <dbReference type="NCBI Taxonomy" id="665004"/>
    <lineage>
        <taxon>Bacteria</taxon>
        <taxon>Bacillati</taxon>
        <taxon>Actinomycetota</taxon>
        <taxon>Actinomycetes</taxon>
        <taxon>Streptosporangiales</taxon>
        <taxon>Nocardiopsidaceae</taxon>
        <taxon>Thermobifida</taxon>
    </lineage>
</organism>
<dbReference type="PROSITE" id="PS51093">
    <property type="entry name" value="PTS_EIIA_TYPE_1"/>
    <property type="match status" value="1"/>
</dbReference>
<evidence type="ECO:0000256" key="6">
    <source>
        <dbReference type="ARBA" id="ARBA00022777"/>
    </source>
</evidence>
<dbReference type="Gene3D" id="2.70.70.10">
    <property type="entry name" value="Glucose Permease (Domain IIA)"/>
    <property type="match status" value="1"/>
</dbReference>
<keyword evidence="3 8" id="KW-0762">Sugar transport</keyword>
<dbReference type="STRING" id="665004.AC529_17125"/>
<keyword evidence="2" id="KW-0813">Transport</keyword>
<dbReference type="PROSITE" id="PS00371">
    <property type="entry name" value="PTS_EIIA_TYPE_1_HIS"/>
    <property type="match status" value="1"/>
</dbReference>
<evidence type="ECO:0000256" key="3">
    <source>
        <dbReference type="ARBA" id="ARBA00022597"/>
    </source>
</evidence>